<comment type="caution">
    <text evidence="1">The sequence shown here is derived from an EMBL/GenBank/DDBJ whole genome shotgun (WGS) entry which is preliminary data.</text>
</comment>
<evidence type="ECO:0000313" key="1">
    <source>
        <dbReference type="EMBL" id="KAJ3548962.1"/>
    </source>
</evidence>
<accession>A0ACC1SYR7</accession>
<evidence type="ECO:0000313" key="2">
    <source>
        <dbReference type="Proteomes" id="UP001148662"/>
    </source>
</evidence>
<sequence length="611" mass="69010">MAARKVNRYSEAALQKSSVIFALMHYTVKMDAPRVRPTDASRPVATLIGQAYCIPTRDFLSRVLPPLPLDLNLDDLLEKGAFSRRNGAITKHGRLWGYGGKGPAGVDGESVTDAFAHLSRNIHSIVKTVKGPRSTLTFYNNKEGKANFVQRTTTTLPDAFFVLTTCMPNSIHWTDIAVFCEYRKKSSKEDIQENINKMSCSLLNRMRNNPRCRFAFAFTAEDKNMKLWYCDRQQIVVSETFNFVKDYRTLLQFVLSISFAQQHQLGWDPTMSIVERGGHVQYDITVRSRDAKAMVFRTIGILSDSGARMVVGRATRVWKVVQLIDGVETEGPVALKEAWVDSAREREGEVHSRVMQSIYESEQCQEANDRFITVLIHGDVHVADSRDHAPTAVYKDAVPSAHFTRSLNSGSVHTVSPHLTTIPSQVHYRIVYNEVGEPLSAVSSLEIVFQALEDVLQGLNAMHMSGWVHRDLSPGNILIVNGTGRLADLEGALNGYLFCPERKATRRSEEPPLESFPGSPEPGQLEPERLDPDGPRPRCEAESPLYDEPLRYNPLHDQESLWWITVYFTLNRKTDVVVDREAESKLAGEFFYDYRNRQDALTTPDYFSDKL</sequence>
<dbReference type="Proteomes" id="UP001148662">
    <property type="component" value="Unassembled WGS sequence"/>
</dbReference>
<proteinExistence type="predicted"/>
<reference evidence="1" key="1">
    <citation type="submission" date="2022-07" db="EMBL/GenBank/DDBJ databases">
        <title>Genome Sequence of Phlebia brevispora.</title>
        <authorList>
            <person name="Buettner E."/>
        </authorList>
    </citation>
    <scope>NUCLEOTIDE SEQUENCE</scope>
    <source>
        <strain evidence="1">MPL23</strain>
    </source>
</reference>
<protein>
    <submittedName>
        <fullName evidence="1">Uncharacterized protein</fullName>
    </submittedName>
</protein>
<name>A0ACC1SYR7_9APHY</name>
<organism evidence="1 2">
    <name type="scientific">Phlebia brevispora</name>
    <dbReference type="NCBI Taxonomy" id="194682"/>
    <lineage>
        <taxon>Eukaryota</taxon>
        <taxon>Fungi</taxon>
        <taxon>Dikarya</taxon>
        <taxon>Basidiomycota</taxon>
        <taxon>Agaricomycotina</taxon>
        <taxon>Agaricomycetes</taxon>
        <taxon>Polyporales</taxon>
        <taxon>Meruliaceae</taxon>
        <taxon>Phlebia</taxon>
    </lineage>
</organism>
<gene>
    <name evidence="1" type="ORF">NM688_g5229</name>
</gene>
<keyword evidence="2" id="KW-1185">Reference proteome</keyword>
<dbReference type="EMBL" id="JANHOG010000945">
    <property type="protein sequence ID" value="KAJ3548962.1"/>
    <property type="molecule type" value="Genomic_DNA"/>
</dbReference>